<proteinExistence type="predicted"/>
<reference evidence="1" key="1">
    <citation type="submission" date="2020-05" db="EMBL/GenBank/DDBJ databases">
        <authorList>
            <person name="Chiriac C."/>
            <person name="Salcher M."/>
            <person name="Ghai R."/>
            <person name="Kavagutti S V."/>
        </authorList>
    </citation>
    <scope>NUCLEOTIDE SEQUENCE</scope>
</reference>
<dbReference type="AlphaFoldDB" id="A0A6J6QCC4"/>
<dbReference type="EMBL" id="CAEZXM010000303">
    <property type="protein sequence ID" value="CAB4705484.1"/>
    <property type="molecule type" value="Genomic_DNA"/>
</dbReference>
<sequence>MLHPDPRAYRVALLADSVANEPDPSFDVLGMLDAADFGVVVLPPSDFVIDTISSIVEYVVDDLVDYRSNGYRVVVIGASDVDQFGVWLNHVDHELNRRSADPFEVFDIVGAVAADLQRFLDAALPAAQQRH</sequence>
<organism evidence="1">
    <name type="scientific">freshwater metagenome</name>
    <dbReference type="NCBI Taxonomy" id="449393"/>
    <lineage>
        <taxon>unclassified sequences</taxon>
        <taxon>metagenomes</taxon>
        <taxon>ecological metagenomes</taxon>
    </lineage>
</organism>
<name>A0A6J6QCC4_9ZZZZ</name>
<protein>
    <submittedName>
        <fullName evidence="1">Unannotated protein</fullName>
    </submittedName>
</protein>
<evidence type="ECO:0000313" key="1">
    <source>
        <dbReference type="EMBL" id="CAB4705484.1"/>
    </source>
</evidence>
<accession>A0A6J6QCC4</accession>
<gene>
    <name evidence="1" type="ORF">UFOPK2366_01477</name>
</gene>